<dbReference type="EMBL" id="JABELX010000013">
    <property type="protein sequence ID" value="NNH74278.1"/>
    <property type="molecule type" value="Genomic_DNA"/>
</dbReference>
<accession>A0A849C973</accession>
<dbReference type="RefSeq" id="WP_157552762.1">
    <property type="nucleotide sequence ID" value="NZ_JABELX010000013.1"/>
</dbReference>
<gene>
    <name evidence="3" type="ORF">HLB23_31270</name>
</gene>
<evidence type="ECO:0000259" key="2">
    <source>
        <dbReference type="Pfam" id="PF13827"/>
    </source>
</evidence>
<comment type="caution">
    <text evidence="3">The sequence shown here is derived from an EMBL/GenBank/DDBJ whole genome shotgun (WGS) entry which is preliminary data.</text>
</comment>
<evidence type="ECO:0000313" key="3">
    <source>
        <dbReference type="EMBL" id="NNH74278.1"/>
    </source>
</evidence>
<reference evidence="3 4" key="1">
    <citation type="submission" date="2020-05" db="EMBL/GenBank/DDBJ databases">
        <title>MicrobeNet Type strains.</title>
        <authorList>
            <person name="Nicholson A.C."/>
        </authorList>
    </citation>
    <scope>NUCLEOTIDE SEQUENCE [LARGE SCALE GENOMIC DNA]</scope>
    <source>
        <strain evidence="3 4">JCM 3224</strain>
    </source>
</reference>
<dbReference type="InterPro" id="IPR025240">
    <property type="entry name" value="DUF4189"/>
</dbReference>
<dbReference type="AlphaFoldDB" id="A0A849C973"/>
<feature type="domain" description="DUF4189" evidence="2">
    <location>
        <begin position="31"/>
        <end position="109"/>
    </location>
</feature>
<sequence length="137" mass="13602">MSLARSAAFTAATAAAFALTVAGSANAASQYGTIALSELNGSAVASTDSSKVSSDAAAIRDCAVYDCRIVLRFTDGCGAIARGADGTYGWAAAPSRAEAETIAVTALGETNPPFPDLGSASPRPAHVILSSCTPNAM</sequence>
<name>A0A849C973_9NOCA</name>
<dbReference type="Proteomes" id="UP000586827">
    <property type="component" value="Unassembled WGS sequence"/>
</dbReference>
<dbReference type="Pfam" id="PF13827">
    <property type="entry name" value="DUF4189"/>
    <property type="match status" value="1"/>
</dbReference>
<evidence type="ECO:0000313" key="4">
    <source>
        <dbReference type="Proteomes" id="UP000586827"/>
    </source>
</evidence>
<keyword evidence="4" id="KW-1185">Reference proteome</keyword>
<feature type="chain" id="PRO_5032346596" evidence="1">
    <location>
        <begin position="28"/>
        <end position="137"/>
    </location>
</feature>
<evidence type="ECO:0000256" key="1">
    <source>
        <dbReference type="SAM" id="SignalP"/>
    </source>
</evidence>
<proteinExistence type="predicted"/>
<protein>
    <submittedName>
        <fullName evidence="3">DUF4189 domain-containing protein</fullName>
    </submittedName>
</protein>
<feature type="signal peptide" evidence="1">
    <location>
        <begin position="1"/>
        <end position="27"/>
    </location>
</feature>
<keyword evidence="1" id="KW-0732">Signal</keyword>
<organism evidence="3 4">
    <name type="scientific">Nocardia uniformis</name>
    <dbReference type="NCBI Taxonomy" id="53432"/>
    <lineage>
        <taxon>Bacteria</taxon>
        <taxon>Bacillati</taxon>
        <taxon>Actinomycetota</taxon>
        <taxon>Actinomycetes</taxon>
        <taxon>Mycobacteriales</taxon>
        <taxon>Nocardiaceae</taxon>
        <taxon>Nocardia</taxon>
    </lineage>
</organism>